<comment type="similarity">
    <text evidence="2">Belongs to the mab-21 family.</text>
</comment>
<proteinExistence type="inferred from homology"/>
<evidence type="ECO:0000256" key="2">
    <source>
        <dbReference type="ARBA" id="ARBA00008307"/>
    </source>
</evidence>
<feature type="compositionally biased region" description="Acidic residues" evidence="4">
    <location>
        <begin position="341"/>
        <end position="357"/>
    </location>
</feature>
<feature type="region of interest" description="Disordered" evidence="4">
    <location>
        <begin position="334"/>
        <end position="375"/>
    </location>
</feature>
<protein>
    <submittedName>
        <fullName evidence="7">Uncharacterized protein</fullName>
    </submittedName>
</protein>
<dbReference type="Pfam" id="PF20266">
    <property type="entry name" value="Mab-21_C"/>
    <property type="match status" value="1"/>
</dbReference>
<dbReference type="PANTHER" id="PTHR10656">
    <property type="entry name" value="CELL FATE DETERMINING PROTEIN MAB21-RELATED"/>
    <property type="match status" value="1"/>
</dbReference>
<evidence type="ECO:0000259" key="6">
    <source>
        <dbReference type="Pfam" id="PF20266"/>
    </source>
</evidence>
<comment type="caution">
    <text evidence="7">The sequence shown here is derived from an EMBL/GenBank/DDBJ whole genome shotgun (WGS) entry which is preliminary data.</text>
</comment>
<evidence type="ECO:0000313" key="7">
    <source>
        <dbReference type="EMBL" id="CAH3036636.1"/>
    </source>
</evidence>
<keyword evidence="3" id="KW-0547">Nucleotide-binding</keyword>
<organism evidence="7 8">
    <name type="scientific">Porites lobata</name>
    <dbReference type="NCBI Taxonomy" id="104759"/>
    <lineage>
        <taxon>Eukaryota</taxon>
        <taxon>Metazoa</taxon>
        <taxon>Cnidaria</taxon>
        <taxon>Anthozoa</taxon>
        <taxon>Hexacorallia</taxon>
        <taxon>Scleractinia</taxon>
        <taxon>Fungiina</taxon>
        <taxon>Poritidae</taxon>
        <taxon>Porites</taxon>
    </lineage>
</organism>
<dbReference type="SMART" id="SM01265">
    <property type="entry name" value="Mab-21"/>
    <property type="match status" value="1"/>
</dbReference>
<gene>
    <name evidence="7" type="ORF">PLOB_00031091</name>
</gene>
<feature type="domain" description="Mab-21-like HhH/H2TH-like" evidence="6">
    <location>
        <begin position="487"/>
        <end position="575"/>
    </location>
</feature>
<dbReference type="InterPro" id="IPR024810">
    <property type="entry name" value="MAB21L/cGLR"/>
</dbReference>
<accession>A0ABN8MV29</accession>
<evidence type="ECO:0000259" key="5">
    <source>
        <dbReference type="Pfam" id="PF03281"/>
    </source>
</evidence>
<dbReference type="InterPro" id="IPR046903">
    <property type="entry name" value="Mab-21-like_nuc_Trfase"/>
</dbReference>
<evidence type="ECO:0000256" key="3">
    <source>
        <dbReference type="ARBA" id="ARBA00022840"/>
    </source>
</evidence>
<evidence type="ECO:0000256" key="4">
    <source>
        <dbReference type="SAM" id="MobiDB-lite"/>
    </source>
</evidence>
<name>A0ABN8MV29_9CNID</name>
<dbReference type="Proteomes" id="UP001159405">
    <property type="component" value="Unassembled WGS sequence"/>
</dbReference>
<feature type="domain" description="Mab-21-like nucleotidyltransferase" evidence="5">
    <location>
        <begin position="412"/>
        <end position="478"/>
    </location>
</feature>
<keyword evidence="3" id="KW-0067">ATP-binding</keyword>
<reference evidence="7 8" key="1">
    <citation type="submission" date="2022-05" db="EMBL/GenBank/DDBJ databases">
        <authorList>
            <consortium name="Genoscope - CEA"/>
            <person name="William W."/>
        </authorList>
    </citation>
    <scope>NUCLEOTIDE SEQUENCE [LARGE SCALE GENOMIC DNA]</scope>
</reference>
<dbReference type="EMBL" id="CALNXK010000004">
    <property type="protein sequence ID" value="CAH3036636.1"/>
    <property type="molecule type" value="Genomic_DNA"/>
</dbReference>
<evidence type="ECO:0000256" key="1">
    <source>
        <dbReference type="ARBA" id="ARBA00001946"/>
    </source>
</evidence>
<feature type="region of interest" description="Disordered" evidence="4">
    <location>
        <begin position="610"/>
        <end position="631"/>
    </location>
</feature>
<dbReference type="InterPro" id="IPR046906">
    <property type="entry name" value="Mab-21_HhH/H2TH-like"/>
</dbReference>
<evidence type="ECO:0000313" key="8">
    <source>
        <dbReference type="Proteomes" id="UP001159405"/>
    </source>
</evidence>
<dbReference type="PANTHER" id="PTHR10656:SF69">
    <property type="entry name" value="MAB-21-LIKE HHH_H2TH-LIKE DOMAIN-CONTAINING PROTEIN"/>
    <property type="match status" value="1"/>
</dbReference>
<keyword evidence="8" id="KW-1185">Reference proteome</keyword>
<comment type="cofactor">
    <cofactor evidence="1">
        <name>Mg(2+)</name>
        <dbReference type="ChEBI" id="CHEBI:18420"/>
    </cofactor>
</comment>
<sequence length="800" mass="91564">MMATAGKTEDLHVIFKMLGDRGQEGKCWKKYTENVLVNVCHLIPEYLNHAQLDNCFLFRPYGSAVEDLKSLAADDIGDLDIVITSKSEDLLIHDEMIEYLPQHPLHVRIKGRDHPLLQSCLVEHMPYVATSAIKNLHPLIYGTSAPYWFKLIDRLCQAASGGKLCQNVDAEFKNKEARPAAQVEYTQWFGPLSGRMEPDMSELDPTEYEWVIHYFLAAKGLKYTKEMAEIFYEYIAFVNESKTSWREKGLFDDPRALMLDILSSDRGWHLWTKFLEMQKKLTQNESKGSGDFSQKTAKELKAIVDQSKAGGLAQLCQAMPKEVTEILLKKDEERRKKDWTDDSETGESETADTEQEPLSEKGKLSHPQLMNDTETKTSVLVDHLIGLDKERKASWKETDAQGVKNEPIAGGLDFVPALRCTGWPQVARDWLKRERKWPSHHVVDKVVHDGFHLVVKPPKDGGNPKCDFRIAFNHAEYLLSQAMNDIQRECYRCLKKFHRAFLKDPKGLLTFHLKNLLLQTIEQTGAELWIESNRVECVEKLLTNLLQALRKKELPHFFVRSYNLFGVDYVDDPEILEILARKVEAILENTMQFAKELIQKEALSNQAQLEKKESNLASKPKAKTASEQGYGEEAEALKDDTNSVTIAGPSNRFHDLKDEYLGISLQVISLAFDAHFETIEALESVEKILVWDVKEMIAKHNLDDMELKEVLEGMWDVIYLKVRLNPEPNMRHRMLDAIRGVVETMKYIMRQEEFQAGDLEALAGKIYNPGSEDPFDFNNLWPAGIMNDAFMEFTNNGFTP</sequence>
<dbReference type="Pfam" id="PF03281">
    <property type="entry name" value="Mab-21"/>
    <property type="match status" value="1"/>
</dbReference>
<dbReference type="Gene3D" id="1.10.1410.40">
    <property type="match status" value="1"/>
</dbReference>